<feature type="compositionally biased region" description="Basic and acidic residues" evidence="1">
    <location>
        <begin position="126"/>
        <end position="147"/>
    </location>
</feature>
<dbReference type="STRING" id="429701.A0A2G9I6J2"/>
<accession>A0A2G9I6J2</accession>
<organism evidence="2 3">
    <name type="scientific">Handroanthus impetiginosus</name>
    <dbReference type="NCBI Taxonomy" id="429701"/>
    <lineage>
        <taxon>Eukaryota</taxon>
        <taxon>Viridiplantae</taxon>
        <taxon>Streptophyta</taxon>
        <taxon>Embryophyta</taxon>
        <taxon>Tracheophyta</taxon>
        <taxon>Spermatophyta</taxon>
        <taxon>Magnoliopsida</taxon>
        <taxon>eudicotyledons</taxon>
        <taxon>Gunneridae</taxon>
        <taxon>Pentapetalae</taxon>
        <taxon>asterids</taxon>
        <taxon>lamiids</taxon>
        <taxon>Lamiales</taxon>
        <taxon>Bignoniaceae</taxon>
        <taxon>Crescentiina</taxon>
        <taxon>Tabebuia alliance</taxon>
        <taxon>Handroanthus</taxon>
    </lineage>
</organism>
<proteinExistence type="predicted"/>
<reference evidence="3" key="1">
    <citation type="journal article" date="2018" name="Gigascience">
        <title>Genome assembly of the Pink Ipe (Handroanthus impetiginosus, Bignoniaceae), a highly valued, ecologically keystone Neotropical timber forest tree.</title>
        <authorList>
            <person name="Silva-Junior O.B."/>
            <person name="Grattapaglia D."/>
            <person name="Novaes E."/>
            <person name="Collevatti R.G."/>
        </authorList>
    </citation>
    <scope>NUCLEOTIDE SEQUENCE [LARGE SCALE GENOMIC DNA]</scope>
    <source>
        <strain evidence="3">cv. UFG-1</strain>
    </source>
</reference>
<dbReference type="GO" id="GO:0004843">
    <property type="term" value="F:cysteine-type deubiquitinase activity"/>
    <property type="evidence" value="ECO:0007669"/>
    <property type="project" value="UniProtKB-EC"/>
</dbReference>
<feature type="compositionally biased region" description="Acidic residues" evidence="1">
    <location>
        <begin position="104"/>
        <end position="125"/>
    </location>
</feature>
<keyword evidence="3" id="KW-1185">Reference proteome</keyword>
<dbReference type="EMBL" id="NKXS01000256">
    <property type="protein sequence ID" value="PIN25358.1"/>
    <property type="molecule type" value="Genomic_DNA"/>
</dbReference>
<dbReference type="Proteomes" id="UP000231279">
    <property type="component" value="Unassembled WGS sequence"/>
</dbReference>
<dbReference type="OrthoDB" id="2289094at2759"/>
<feature type="region of interest" description="Disordered" evidence="1">
    <location>
        <begin position="74"/>
        <end position="154"/>
    </location>
</feature>
<gene>
    <name evidence="2" type="ORF">CDL12_01899</name>
</gene>
<name>A0A2G9I6J2_9LAMI</name>
<feature type="region of interest" description="Disordered" evidence="1">
    <location>
        <begin position="219"/>
        <end position="239"/>
    </location>
</feature>
<protein>
    <submittedName>
        <fullName evidence="2">Ubiquitinyl hydrolase 1</fullName>
        <ecNumber evidence="2">3.4.19.12</ecNumber>
    </submittedName>
</protein>
<feature type="compositionally biased region" description="Basic and acidic residues" evidence="1">
    <location>
        <begin position="79"/>
        <end position="103"/>
    </location>
</feature>
<dbReference type="AlphaFoldDB" id="A0A2G9I6J2"/>
<evidence type="ECO:0000256" key="1">
    <source>
        <dbReference type="SAM" id="MobiDB-lite"/>
    </source>
</evidence>
<keyword evidence="2" id="KW-0378">Hydrolase</keyword>
<feature type="compositionally biased region" description="Polar residues" evidence="1">
    <location>
        <begin position="229"/>
        <end position="239"/>
    </location>
</feature>
<sequence length="239" mass="28083">MGYWCILIPRPKDEEVCRGRKKLKEIPRRLHCWVDVIPWVECKLPNKVHDAEDHLKSITAKMNLCVLASVKADATTTKEQGDRGVACEEQVDNDREEKERKDDKEEDQEDEDMDEERKDDEDEEEKEKKEEERKDGDNDEERNHDADNEYNDMNEENQTKHLASQVSCHHEVEINKKLEAISLKLDFVKDVNFDEWDYEAVRILSSIIDGVQNRDELIQKQKSKDFDSPLNTTPAKRAK</sequence>
<comment type="caution">
    <text evidence="2">The sequence shown here is derived from an EMBL/GenBank/DDBJ whole genome shotgun (WGS) entry which is preliminary data.</text>
</comment>
<evidence type="ECO:0000313" key="3">
    <source>
        <dbReference type="Proteomes" id="UP000231279"/>
    </source>
</evidence>
<dbReference type="EC" id="3.4.19.12" evidence="2"/>
<evidence type="ECO:0000313" key="2">
    <source>
        <dbReference type="EMBL" id="PIN25358.1"/>
    </source>
</evidence>